<comment type="caution">
    <text evidence="3">The sequence shown here is derived from an EMBL/GenBank/DDBJ whole genome shotgun (WGS) entry which is preliminary data.</text>
</comment>
<dbReference type="Pfam" id="PF03050">
    <property type="entry name" value="DDE_Tnp_IS66"/>
    <property type="match status" value="1"/>
</dbReference>
<dbReference type="InterPro" id="IPR052344">
    <property type="entry name" value="Transposase-related"/>
</dbReference>
<protein>
    <submittedName>
        <fullName evidence="3">IS66 family transposase</fullName>
    </submittedName>
</protein>
<dbReference type="PANTHER" id="PTHR33678:SF2">
    <property type="match status" value="1"/>
</dbReference>
<sequence length="577" mass="67971">DLVSEYEDYNIIHYGDYEKKYVLHMERKYSFNSCQMVILSKIKQRLLNALSLIYGYVYFPTYGNSLKEIAREIGFNWSSNLSGHKSISLRYQWESSKSKKAMEKLRKYNVEDCLALYEVINFIENSICIEEACDEQVVPAKSLNKKATFKFGNSEYLIKELEYFNKCSYFEYQRDKVFVRKPSKKRKSRVKKRKHKNVRVSTVIDIPYLRVCNRCHCSNVYRHGKLEKVVFDLKFTNFGVSRYIIKYRSDRARCGSCKSVFTSPDYLSIKSKYGSSLQIWVVYQMIALGLTYGKIVEELWSVFGYQVSRQFCYAIKRSMALHYEPTRKQIINNLNKSNAIYADETSINLQGIKGYVWVFVSQTEVLYIFAPTREKKLLDEVLTEFNGVLVSDFYAAYDSYKGPQQKCLIHLVRDMNDDLRAHPFDVDYKSLITELSKLLYEIVSKVDKYGLRKRFLHKYLNKADNFMNKVSCYEGSSEATNKYKNRFTKYKDKLFTFLDYDDVTWNNNYAEHAIKVFAQYRRVADGSFTKNGIEKYLALLSISETCKLRGIDFLDFLKSRKLNLHETSYSSNQKRNT</sequence>
<evidence type="ECO:0000313" key="4">
    <source>
        <dbReference type="Proteomes" id="UP000315439"/>
    </source>
</evidence>
<dbReference type="RefSeq" id="WP_210418659.1">
    <property type="nucleotide sequence ID" value="NZ_ML660163.1"/>
</dbReference>
<name>A0A545UF27_9GAMM</name>
<dbReference type="NCBIfam" id="NF033517">
    <property type="entry name" value="transpos_IS66"/>
    <property type="match status" value="1"/>
</dbReference>
<gene>
    <name evidence="3" type="ORF">FLL46_09740</name>
</gene>
<evidence type="ECO:0000259" key="1">
    <source>
        <dbReference type="Pfam" id="PF03050"/>
    </source>
</evidence>
<feature type="domain" description="YprB ribonuclease H-like" evidence="2">
    <location>
        <begin position="28"/>
        <end position="121"/>
    </location>
</feature>
<dbReference type="AlphaFoldDB" id="A0A545UF27"/>
<feature type="non-terminal residue" evidence="3">
    <location>
        <position position="1"/>
    </location>
</feature>
<dbReference type="Proteomes" id="UP000315439">
    <property type="component" value="Unassembled WGS sequence"/>
</dbReference>
<reference evidence="3 4" key="1">
    <citation type="submission" date="2019-07" db="EMBL/GenBank/DDBJ databases">
        <title>Draft genome for Aliikangiella sp. M105.</title>
        <authorList>
            <person name="Wang G."/>
        </authorList>
    </citation>
    <scope>NUCLEOTIDE SEQUENCE [LARGE SCALE GENOMIC DNA]</scope>
    <source>
        <strain evidence="3 4">M105</strain>
    </source>
</reference>
<evidence type="ECO:0000259" key="2">
    <source>
        <dbReference type="Pfam" id="PF13482"/>
    </source>
</evidence>
<keyword evidence="4" id="KW-1185">Reference proteome</keyword>
<feature type="domain" description="Transposase IS66 central" evidence="1">
    <location>
        <begin position="271"/>
        <end position="533"/>
    </location>
</feature>
<evidence type="ECO:0000313" key="3">
    <source>
        <dbReference type="EMBL" id="TQV88080.1"/>
    </source>
</evidence>
<dbReference type="PANTHER" id="PTHR33678">
    <property type="entry name" value="BLL1576 PROTEIN"/>
    <property type="match status" value="1"/>
</dbReference>
<dbReference type="EMBL" id="VIKS01000005">
    <property type="protein sequence ID" value="TQV88080.1"/>
    <property type="molecule type" value="Genomic_DNA"/>
</dbReference>
<dbReference type="Pfam" id="PF13482">
    <property type="entry name" value="RNase_H_2"/>
    <property type="match status" value="1"/>
</dbReference>
<accession>A0A545UF27</accession>
<dbReference type="InterPro" id="IPR004291">
    <property type="entry name" value="Transposase_IS66_central"/>
</dbReference>
<proteinExistence type="predicted"/>
<dbReference type="InterPro" id="IPR038720">
    <property type="entry name" value="YprB_RNase_H-like_dom"/>
</dbReference>
<organism evidence="3 4">
    <name type="scientific">Aliikangiella coralliicola</name>
    <dbReference type="NCBI Taxonomy" id="2592383"/>
    <lineage>
        <taxon>Bacteria</taxon>
        <taxon>Pseudomonadati</taxon>
        <taxon>Pseudomonadota</taxon>
        <taxon>Gammaproteobacteria</taxon>
        <taxon>Oceanospirillales</taxon>
        <taxon>Pleioneaceae</taxon>
        <taxon>Aliikangiella</taxon>
    </lineage>
</organism>